<protein>
    <submittedName>
        <fullName evidence="1">Uncharacterized protein</fullName>
    </submittedName>
</protein>
<reference evidence="1" key="1">
    <citation type="journal article" date="2021" name="Front. Microbiol.">
        <title>Comprehensive Comparative Genomics and Phenotyping of Methylobacterium Species.</title>
        <authorList>
            <person name="Alessa O."/>
            <person name="Ogura Y."/>
            <person name="Fujitani Y."/>
            <person name="Takami H."/>
            <person name="Hayashi T."/>
            <person name="Sahin N."/>
            <person name="Tani A."/>
        </authorList>
    </citation>
    <scope>NUCLEOTIDE SEQUENCE</scope>
    <source>
        <strain evidence="1">DSM 23632</strain>
    </source>
</reference>
<sequence>MRRADIAAGAIEGTLSAPGAHNRLIVAGHSLGGNMLATGLKDDVVKAVRRHRFGETLPPVLGNLVVLINPASEASKWTAIQREVWTHLAEYPDVHTPASEVARGDGYFPPEQRPVMMSVTAALAFPAGGLRPGDCAWIGLNADDSFAAARGRIRGRLAATDRMFDAGVDYDWATHDLFPTFKFDFRPAAGYLDRAAARFEGRLPRGESCTPPPPAGLAAGLMTLPLRTLSLLAATFPFQNTLREESHTIGNLDPPRPAAGVLADAQPSAAPFGTTHELLGLDAPGLERHHPYASLADARIDCPRSDHWLTRARLARADRRGAFWDSGDLAPADPARPGEGGPAARFQHGLQLTGIAPITRPNDPFWNVRAFDNALSRHDGYRLSSFICALNQLVMDDITGAPAAMSDHRSGSAP</sequence>
<reference evidence="1" key="2">
    <citation type="submission" date="2021-08" db="EMBL/GenBank/DDBJ databases">
        <authorList>
            <person name="Tani A."/>
            <person name="Ola A."/>
            <person name="Ogura Y."/>
            <person name="Katsura K."/>
            <person name="Hayashi T."/>
        </authorList>
    </citation>
    <scope>NUCLEOTIDE SEQUENCE</scope>
    <source>
        <strain evidence="1">DSM 23632</strain>
    </source>
</reference>
<keyword evidence="2" id="KW-1185">Reference proteome</keyword>
<proteinExistence type="predicted"/>
<organism evidence="1 2">
    <name type="scientific">Methylobacterium trifolii</name>
    <dbReference type="NCBI Taxonomy" id="1003092"/>
    <lineage>
        <taxon>Bacteria</taxon>
        <taxon>Pseudomonadati</taxon>
        <taxon>Pseudomonadota</taxon>
        <taxon>Alphaproteobacteria</taxon>
        <taxon>Hyphomicrobiales</taxon>
        <taxon>Methylobacteriaceae</taxon>
        <taxon>Methylobacterium</taxon>
    </lineage>
</organism>
<evidence type="ECO:0000313" key="1">
    <source>
        <dbReference type="EMBL" id="GJE61742.1"/>
    </source>
</evidence>
<evidence type="ECO:0000313" key="2">
    <source>
        <dbReference type="Proteomes" id="UP001055057"/>
    </source>
</evidence>
<accession>A0ABQ4U3K6</accession>
<gene>
    <name evidence="1" type="ORF">MPOCJGCO_3867</name>
</gene>
<name>A0ABQ4U3K6_9HYPH</name>
<dbReference type="EMBL" id="BPRB01000242">
    <property type="protein sequence ID" value="GJE61742.1"/>
    <property type="molecule type" value="Genomic_DNA"/>
</dbReference>
<comment type="caution">
    <text evidence="1">The sequence shown here is derived from an EMBL/GenBank/DDBJ whole genome shotgun (WGS) entry which is preliminary data.</text>
</comment>
<dbReference type="Proteomes" id="UP001055057">
    <property type="component" value="Unassembled WGS sequence"/>
</dbReference>